<organism evidence="2 3">
    <name type="scientific">Berkelbacteria bacterium GW2011_GWA1_36_9</name>
    <dbReference type="NCBI Taxonomy" id="1618331"/>
    <lineage>
        <taxon>Bacteria</taxon>
        <taxon>Candidatus Berkelbacteria</taxon>
    </lineage>
</organism>
<reference evidence="2 3" key="1">
    <citation type="journal article" date="2015" name="Nature">
        <title>rRNA introns, odd ribosomes, and small enigmatic genomes across a large radiation of phyla.</title>
        <authorList>
            <person name="Brown C.T."/>
            <person name="Hug L.A."/>
            <person name="Thomas B.C."/>
            <person name="Sharon I."/>
            <person name="Castelle C.J."/>
            <person name="Singh A."/>
            <person name="Wilkins M.J."/>
            <person name="Williams K.H."/>
            <person name="Banfield J.F."/>
        </authorList>
    </citation>
    <scope>NUCLEOTIDE SEQUENCE [LARGE SCALE GENOMIC DNA]</scope>
</reference>
<protein>
    <submittedName>
        <fullName evidence="2">Uncharacterized protein</fullName>
    </submittedName>
</protein>
<feature type="compositionally biased region" description="Polar residues" evidence="1">
    <location>
        <begin position="1"/>
        <end position="10"/>
    </location>
</feature>
<dbReference type="EMBL" id="LBSM01000010">
    <property type="protein sequence ID" value="KKQ18079.1"/>
    <property type="molecule type" value="Genomic_DNA"/>
</dbReference>
<feature type="compositionally biased region" description="Basic and acidic residues" evidence="1">
    <location>
        <begin position="17"/>
        <end position="29"/>
    </location>
</feature>
<evidence type="ECO:0000256" key="1">
    <source>
        <dbReference type="SAM" id="MobiDB-lite"/>
    </source>
</evidence>
<proteinExistence type="predicted"/>
<evidence type="ECO:0000313" key="3">
    <source>
        <dbReference type="Proteomes" id="UP000034508"/>
    </source>
</evidence>
<accession>A0A0G0I1C6</accession>
<evidence type="ECO:0000313" key="2">
    <source>
        <dbReference type="EMBL" id="KKQ18079.1"/>
    </source>
</evidence>
<dbReference type="AlphaFoldDB" id="A0A0G0I1C6"/>
<feature type="region of interest" description="Disordered" evidence="1">
    <location>
        <begin position="1"/>
        <end position="43"/>
    </location>
</feature>
<comment type="caution">
    <text evidence="2">The sequence shown here is derived from an EMBL/GenBank/DDBJ whole genome shotgun (WGS) entry which is preliminary data.</text>
</comment>
<sequence length="104" mass="11472">MNQNVNNNEPLGQIVEPEVKAPESLDVKPVENLPTPESEEQEIEVAQPEMVVEELGEVQVEPPEPVVKQDNQLPTISEGDVAFNDLYTLPQAGDLQDQINDLQG</sequence>
<gene>
    <name evidence="2" type="ORF">US31_C0010G0003</name>
</gene>
<dbReference type="Proteomes" id="UP000034508">
    <property type="component" value="Unassembled WGS sequence"/>
</dbReference>
<name>A0A0G0I1C6_9BACT</name>